<protein>
    <submittedName>
        <fullName evidence="1">Uncharacterized protein</fullName>
    </submittedName>
</protein>
<dbReference type="Proteomes" id="UP000219215">
    <property type="component" value="Chromosome DPRO"/>
</dbReference>
<name>A0A2C8F656_9BACT</name>
<dbReference type="KEGG" id="pprf:DPRO_0631"/>
<accession>A0A2C8F656</accession>
<organism evidence="1 2">
    <name type="scientific">Pseudodesulfovibrio profundus</name>
    <dbReference type="NCBI Taxonomy" id="57320"/>
    <lineage>
        <taxon>Bacteria</taxon>
        <taxon>Pseudomonadati</taxon>
        <taxon>Thermodesulfobacteriota</taxon>
        <taxon>Desulfovibrionia</taxon>
        <taxon>Desulfovibrionales</taxon>
        <taxon>Desulfovibrionaceae</taxon>
    </lineage>
</organism>
<dbReference type="AlphaFoldDB" id="A0A2C8F656"/>
<keyword evidence="2" id="KW-1185">Reference proteome</keyword>
<evidence type="ECO:0000313" key="2">
    <source>
        <dbReference type="Proteomes" id="UP000219215"/>
    </source>
</evidence>
<gene>
    <name evidence="1" type="ORF">DPRO_0631</name>
</gene>
<sequence length="70" mass="7423">MMPGAGSTVLKVSSQVRESEILIGNIETKNTIDAGGAYSIGAWKSIFRDAAIEIVKELKESMGLIAEPAK</sequence>
<evidence type="ECO:0000313" key="1">
    <source>
        <dbReference type="EMBL" id="SOB57515.1"/>
    </source>
</evidence>
<proteinExistence type="predicted"/>
<dbReference type="EMBL" id="LT907975">
    <property type="protein sequence ID" value="SOB57515.1"/>
    <property type="molecule type" value="Genomic_DNA"/>
</dbReference>
<reference evidence="2" key="1">
    <citation type="submission" date="2017-09" db="EMBL/GenBank/DDBJ databases">
        <authorList>
            <person name="Regsiter A."/>
            <person name="William W."/>
        </authorList>
    </citation>
    <scope>NUCLEOTIDE SEQUENCE [LARGE SCALE GENOMIC DNA]</scope>
    <source>
        <strain evidence="2">500-1</strain>
    </source>
</reference>